<protein>
    <submittedName>
        <fullName evidence="1">Uncharacterized protein</fullName>
    </submittedName>
</protein>
<dbReference type="EMBL" id="CM018051">
    <property type="protein sequence ID" value="KAA8517295.1"/>
    <property type="molecule type" value="Genomic_DNA"/>
</dbReference>
<dbReference type="AlphaFoldDB" id="A0A5J4ZFG9"/>
<accession>A0A5J4ZFG9</accession>
<evidence type="ECO:0000313" key="1">
    <source>
        <dbReference type="EMBL" id="KAA8517295.1"/>
    </source>
</evidence>
<keyword evidence="2" id="KW-1185">Reference proteome</keyword>
<reference evidence="1 2" key="1">
    <citation type="submission" date="2019-09" db="EMBL/GenBank/DDBJ databases">
        <title>A chromosome-level genome assembly of the Chinese tupelo Nyssa sinensis.</title>
        <authorList>
            <person name="Yang X."/>
            <person name="Kang M."/>
            <person name="Yang Y."/>
            <person name="Xiong H."/>
            <person name="Wang M."/>
            <person name="Zhang Z."/>
            <person name="Wang Z."/>
            <person name="Wu H."/>
            <person name="Ma T."/>
            <person name="Liu J."/>
            <person name="Xi Z."/>
        </authorList>
    </citation>
    <scope>NUCLEOTIDE SEQUENCE [LARGE SCALE GENOMIC DNA]</scope>
    <source>
        <strain evidence="1">J267</strain>
        <tissue evidence="1">Leaf</tissue>
    </source>
</reference>
<dbReference type="Proteomes" id="UP000325577">
    <property type="component" value="Linkage Group LG8"/>
</dbReference>
<gene>
    <name evidence="1" type="ORF">F0562_017588</name>
</gene>
<name>A0A5J4ZFG9_9ASTE</name>
<proteinExistence type="predicted"/>
<sequence>MAIENYQLPQVLKGRHSIFKLHQFRFVSAISPVNMNTVDLLTMDGEVPAYPIEDEWKRDPFMGSRAKDNFWAKVQA</sequence>
<evidence type="ECO:0000313" key="2">
    <source>
        <dbReference type="Proteomes" id="UP000325577"/>
    </source>
</evidence>
<organism evidence="1 2">
    <name type="scientific">Nyssa sinensis</name>
    <dbReference type="NCBI Taxonomy" id="561372"/>
    <lineage>
        <taxon>Eukaryota</taxon>
        <taxon>Viridiplantae</taxon>
        <taxon>Streptophyta</taxon>
        <taxon>Embryophyta</taxon>
        <taxon>Tracheophyta</taxon>
        <taxon>Spermatophyta</taxon>
        <taxon>Magnoliopsida</taxon>
        <taxon>eudicotyledons</taxon>
        <taxon>Gunneridae</taxon>
        <taxon>Pentapetalae</taxon>
        <taxon>asterids</taxon>
        <taxon>Cornales</taxon>
        <taxon>Nyssaceae</taxon>
        <taxon>Nyssa</taxon>
    </lineage>
</organism>